<proteinExistence type="predicted"/>
<evidence type="ECO:0000256" key="5">
    <source>
        <dbReference type="ARBA" id="ARBA00022859"/>
    </source>
</evidence>
<keyword evidence="4 13" id="KW-0812">Transmembrane</keyword>
<organism evidence="15 16">
    <name type="scientific">Ceratotherium simum simum</name>
    <name type="common">Southern white rhinoceros</name>
    <dbReference type="NCBI Taxonomy" id="73337"/>
    <lineage>
        <taxon>Eukaryota</taxon>
        <taxon>Metazoa</taxon>
        <taxon>Chordata</taxon>
        <taxon>Craniata</taxon>
        <taxon>Vertebrata</taxon>
        <taxon>Euteleostomi</taxon>
        <taxon>Mammalia</taxon>
        <taxon>Eutheria</taxon>
        <taxon>Laurasiatheria</taxon>
        <taxon>Perissodactyla</taxon>
        <taxon>Rhinocerotidae</taxon>
        <taxon>Ceratotherium</taxon>
    </lineage>
</organism>
<evidence type="ECO:0000256" key="2">
    <source>
        <dbReference type="ARBA" id="ARBA00022475"/>
    </source>
</evidence>
<evidence type="ECO:0000256" key="12">
    <source>
        <dbReference type="ARBA" id="ARBA00023319"/>
    </source>
</evidence>
<keyword evidence="5" id="KW-0391">Immunity</keyword>
<evidence type="ECO:0000256" key="1">
    <source>
        <dbReference type="ARBA" id="ARBA00004251"/>
    </source>
</evidence>
<keyword evidence="6 13" id="KW-1133">Transmembrane helix</keyword>
<keyword evidence="3" id="KW-0597">Phosphoprotein</keyword>
<dbReference type="InterPro" id="IPR036179">
    <property type="entry name" value="Ig-like_dom_sf"/>
</dbReference>
<dbReference type="Pfam" id="PF02189">
    <property type="entry name" value="ITAM"/>
    <property type="match status" value="1"/>
</dbReference>
<evidence type="ECO:0000256" key="13">
    <source>
        <dbReference type="SAM" id="Phobius"/>
    </source>
</evidence>
<protein>
    <submittedName>
        <fullName evidence="16">T-cell surface glycoprotein CD3 gamma chain</fullName>
    </submittedName>
</protein>
<keyword evidence="11" id="KW-0325">Glycoprotein</keyword>
<dbReference type="PANTHER" id="PTHR10570:SF8">
    <property type="entry name" value="T-CELL SURFACE GLYCOPROTEIN CD3 GAMMA CHAIN"/>
    <property type="match status" value="1"/>
</dbReference>
<dbReference type="Gene3D" id="2.60.40.10">
    <property type="entry name" value="Immunoglobulins"/>
    <property type="match status" value="1"/>
</dbReference>
<keyword evidence="2" id="KW-1003">Cell membrane</keyword>
<sequence length="254" mass="28286">MLGGARLTAAKSGWLLGAAQSSCGGRTETDMAQVKRLAGLILAITLLQGKGPLGGLVAWRRTQRKRPSPGGQEYLSIGQLVNKYGYYGPVETRQTVVFPFSEKRLISVDDNREDGSVLLICDSKDAKIKWWKDGEEMTNISGKTWNLGYSMKDPRGIYTCGESKQNQTLQVYYRMCQNCLELSAATVSGFVFAEIISIFFLAVGVYFIAGQDGVRQSRASDKQTLLSDDQLYQPLKDREDDHYSHLQGNQLRKH</sequence>
<dbReference type="PROSITE" id="PS51055">
    <property type="entry name" value="ITAM_1"/>
    <property type="match status" value="1"/>
</dbReference>
<evidence type="ECO:0000313" key="15">
    <source>
        <dbReference type="Proteomes" id="UP000694910"/>
    </source>
</evidence>
<dbReference type="SUPFAM" id="SSF48726">
    <property type="entry name" value="Immunoglobulin"/>
    <property type="match status" value="1"/>
</dbReference>
<dbReference type="PANTHER" id="PTHR10570">
    <property type="entry name" value="T-CELL SURFACE GLYCOPROTEIN CD3 GAMMA CHAIN / DELTA CHAIN"/>
    <property type="match status" value="1"/>
</dbReference>
<dbReference type="RefSeq" id="XP_014640498.1">
    <property type="nucleotide sequence ID" value="XM_014785012.1"/>
</dbReference>
<name>A0ABM1CLR7_CERSS</name>
<dbReference type="InterPro" id="IPR015484">
    <property type="entry name" value="CD3_esu/gsu/dsu"/>
</dbReference>
<evidence type="ECO:0000313" key="16">
    <source>
        <dbReference type="RefSeq" id="XP_014640498.1"/>
    </source>
</evidence>
<evidence type="ECO:0000256" key="3">
    <source>
        <dbReference type="ARBA" id="ARBA00022553"/>
    </source>
</evidence>
<evidence type="ECO:0000256" key="11">
    <source>
        <dbReference type="ARBA" id="ARBA00023180"/>
    </source>
</evidence>
<comment type="subcellular location">
    <subcellularLocation>
        <location evidence="1">Cell membrane</location>
        <topology evidence="1">Single-pass type I membrane protein</topology>
    </subcellularLocation>
</comment>
<dbReference type="SMART" id="SM00077">
    <property type="entry name" value="ITAM"/>
    <property type="match status" value="1"/>
</dbReference>
<dbReference type="Proteomes" id="UP000694910">
    <property type="component" value="Unplaced"/>
</dbReference>
<dbReference type="InterPro" id="IPR003110">
    <property type="entry name" value="Phos_immunorcpt_sig_ITAM"/>
</dbReference>
<reference evidence="16" key="1">
    <citation type="submission" date="2025-08" db="UniProtKB">
        <authorList>
            <consortium name="RefSeq"/>
        </authorList>
    </citation>
    <scope>IDENTIFICATION</scope>
</reference>
<accession>A0ABM1CLR7</accession>
<dbReference type="InterPro" id="IPR013783">
    <property type="entry name" value="Ig-like_fold"/>
</dbReference>
<dbReference type="InterPro" id="IPR032052">
    <property type="entry name" value="Ig_4"/>
</dbReference>
<gene>
    <name evidence="16" type="primary">LOC101398506</name>
</gene>
<evidence type="ECO:0000259" key="14">
    <source>
        <dbReference type="Pfam" id="PF16680"/>
    </source>
</evidence>
<feature type="transmembrane region" description="Helical" evidence="13">
    <location>
        <begin position="184"/>
        <end position="209"/>
    </location>
</feature>
<evidence type="ECO:0000256" key="7">
    <source>
        <dbReference type="ARBA" id="ARBA00023130"/>
    </source>
</evidence>
<keyword evidence="7" id="KW-1064">Adaptive immunity</keyword>
<dbReference type="GeneID" id="101398506"/>
<keyword evidence="10" id="KW-0675">Receptor</keyword>
<keyword evidence="8 13" id="KW-0472">Membrane</keyword>
<feature type="domain" description="CD3 gamma/delta subunit Ig-like" evidence="14">
    <location>
        <begin position="114"/>
        <end position="182"/>
    </location>
</feature>
<dbReference type="Pfam" id="PF16680">
    <property type="entry name" value="Ig_4"/>
    <property type="match status" value="1"/>
</dbReference>
<evidence type="ECO:0000256" key="6">
    <source>
        <dbReference type="ARBA" id="ARBA00022989"/>
    </source>
</evidence>
<evidence type="ECO:0000256" key="9">
    <source>
        <dbReference type="ARBA" id="ARBA00023157"/>
    </source>
</evidence>
<evidence type="ECO:0000256" key="4">
    <source>
        <dbReference type="ARBA" id="ARBA00022692"/>
    </source>
</evidence>
<keyword evidence="15" id="KW-1185">Reference proteome</keyword>
<evidence type="ECO:0000256" key="8">
    <source>
        <dbReference type="ARBA" id="ARBA00023136"/>
    </source>
</evidence>
<keyword evidence="12" id="KW-0393">Immunoglobulin domain</keyword>
<keyword evidence="9" id="KW-1015">Disulfide bond</keyword>
<evidence type="ECO:0000256" key="10">
    <source>
        <dbReference type="ARBA" id="ARBA00023170"/>
    </source>
</evidence>